<evidence type="ECO:0000313" key="2">
    <source>
        <dbReference type="Proteomes" id="UP000253250"/>
    </source>
</evidence>
<protein>
    <submittedName>
        <fullName evidence="1">Uncharacterized protein</fullName>
    </submittedName>
</protein>
<evidence type="ECO:0000313" key="1">
    <source>
        <dbReference type="EMBL" id="RCN58873.1"/>
    </source>
</evidence>
<organism evidence="1 2">
    <name type="scientific">Acidiferrobacter thiooxydans</name>
    <dbReference type="NCBI Taxonomy" id="163359"/>
    <lineage>
        <taxon>Bacteria</taxon>
        <taxon>Pseudomonadati</taxon>
        <taxon>Pseudomonadota</taxon>
        <taxon>Gammaproteobacteria</taxon>
        <taxon>Acidiferrobacterales</taxon>
        <taxon>Acidiferrobacteraceae</taxon>
        <taxon>Acidiferrobacter</taxon>
    </lineage>
</organism>
<comment type="caution">
    <text evidence="1">The sequence shown here is derived from an EMBL/GenBank/DDBJ whole genome shotgun (WGS) entry which is preliminary data.</text>
</comment>
<accession>A0A1C2G0X8</accession>
<dbReference type="EMBL" id="PSYR01000001">
    <property type="protein sequence ID" value="RCN58873.1"/>
    <property type="molecule type" value="Genomic_DNA"/>
</dbReference>
<dbReference type="OrthoDB" id="9814711at2"/>
<reference evidence="1 2" key="1">
    <citation type="submission" date="2018-02" db="EMBL/GenBank/DDBJ databases">
        <title>Insights into the biology of acidophilic members of the Acidiferrobacteraceae family derived from comparative genomic analyses.</title>
        <authorList>
            <person name="Issotta F."/>
            <person name="Thyssen C."/>
            <person name="Mena C."/>
            <person name="Moya A."/>
            <person name="Bellenberg S."/>
            <person name="Sproer C."/>
            <person name="Covarrubias P.C."/>
            <person name="Sand W."/>
            <person name="Quatrini R."/>
            <person name="Vera M."/>
        </authorList>
    </citation>
    <scope>NUCLEOTIDE SEQUENCE [LARGE SCALE GENOMIC DNA]</scope>
    <source>
        <strain evidence="2">m-1</strain>
    </source>
</reference>
<name>A0A1C2G0X8_9GAMM</name>
<proteinExistence type="predicted"/>
<keyword evidence="2" id="KW-1185">Reference proteome</keyword>
<dbReference type="RefSeq" id="WP_065971001.1">
    <property type="nucleotide sequence ID" value="NZ_CP080624.1"/>
</dbReference>
<dbReference type="Proteomes" id="UP000253250">
    <property type="component" value="Unassembled WGS sequence"/>
</dbReference>
<dbReference type="AlphaFoldDB" id="A0A1C2G0X8"/>
<dbReference type="STRING" id="163359.A9R16_13510"/>
<gene>
    <name evidence="1" type="ORF">C4900_03690</name>
</gene>
<sequence>MEKRQWLGCCLAAGLAVSTAAVAHNIRYKPFILGHQAAGSETMTQVVAATRKALTTNGFHIVGQYVPFRRTTIMCATYPEMLKAAAHAKNGGFGAVERISITKVHGKWQVSYVNPDYLAVAYGLRPLPKTDMALKTALGAKTPFGSRRGLTRDELKPGNYHYALFMPYFNNVDHVRRFPNHAAAVNTIRANLMKHVATSSFVYEVNVPGTPKPTTVFGFGIKSGKGGDHHILHIIDVHRYRGYAYLPYEMMVVGRRVIALRPRYRIAVNFPDTSMMGSHGFMNIMSAPGAIRKVMKEVAGRKG</sequence>